<evidence type="ECO:0000256" key="2">
    <source>
        <dbReference type="ARBA" id="ARBA00022475"/>
    </source>
</evidence>
<dbReference type="KEGG" id="tim:GMBLW1_07200"/>
<keyword evidence="7 8" id="KW-0472">Membrane</keyword>
<keyword evidence="5 8" id="KW-0812">Transmembrane</keyword>
<dbReference type="EMBL" id="LR593887">
    <property type="protein sequence ID" value="VTS03807.1"/>
    <property type="molecule type" value="Genomic_DNA"/>
</dbReference>
<feature type="transmembrane region" description="Helical" evidence="8">
    <location>
        <begin position="409"/>
        <end position="429"/>
    </location>
</feature>
<dbReference type="GO" id="GO:0005886">
    <property type="term" value="C:plasma membrane"/>
    <property type="evidence" value="ECO:0007669"/>
    <property type="project" value="UniProtKB-SubCell"/>
</dbReference>
<dbReference type="RefSeq" id="WP_162658326.1">
    <property type="nucleotide sequence ID" value="NZ_LR593887.1"/>
</dbReference>
<feature type="transmembrane region" description="Helical" evidence="8">
    <location>
        <begin position="376"/>
        <end position="397"/>
    </location>
</feature>
<evidence type="ECO:0000256" key="5">
    <source>
        <dbReference type="ARBA" id="ARBA00022692"/>
    </source>
</evidence>
<dbReference type="Proteomes" id="UP000464378">
    <property type="component" value="Chromosome"/>
</dbReference>
<dbReference type="EMBL" id="LR586016">
    <property type="protein sequence ID" value="VIP03240.1"/>
    <property type="molecule type" value="Genomic_DNA"/>
</dbReference>
<evidence type="ECO:0000256" key="8">
    <source>
        <dbReference type="SAM" id="Phobius"/>
    </source>
</evidence>
<organism evidence="10">
    <name type="scientific">Tuwongella immobilis</name>
    <dbReference type="NCBI Taxonomy" id="692036"/>
    <lineage>
        <taxon>Bacteria</taxon>
        <taxon>Pseudomonadati</taxon>
        <taxon>Planctomycetota</taxon>
        <taxon>Planctomycetia</taxon>
        <taxon>Gemmatales</taxon>
        <taxon>Gemmataceae</taxon>
        <taxon>Tuwongella</taxon>
    </lineage>
</organism>
<evidence type="ECO:0000256" key="3">
    <source>
        <dbReference type="ARBA" id="ARBA00022676"/>
    </source>
</evidence>
<feature type="transmembrane region" description="Helical" evidence="8">
    <location>
        <begin position="15"/>
        <end position="33"/>
    </location>
</feature>
<feature type="transmembrane region" description="Helical" evidence="8">
    <location>
        <begin position="160"/>
        <end position="177"/>
    </location>
</feature>
<dbReference type="GO" id="GO:0016763">
    <property type="term" value="F:pentosyltransferase activity"/>
    <property type="evidence" value="ECO:0007669"/>
    <property type="project" value="TreeGrafter"/>
</dbReference>
<reference evidence="10" key="1">
    <citation type="submission" date="2019-04" db="EMBL/GenBank/DDBJ databases">
        <authorList>
            <consortium name="Science for Life Laboratories"/>
        </authorList>
    </citation>
    <scope>NUCLEOTIDE SEQUENCE</scope>
    <source>
        <strain evidence="10">MBLW1</strain>
    </source>
</reference>
<feature type="transmembrane region" description="Helical" evidence="8">
    <location>
        <begin position="104"/>
        <end position="124"/>
    </location>
</feature>
<gene>
    <name evidence="10" type="ORF">GMBLW1_07200</name>
</gene>
<dbReference type="PANTHER" id="PTHR33908">
    <property type="entry name" value="MANNOSYLTRANSFERASE YKCB-RELATED"/>
    <property type="match status" value="1"/>
</dbReference>
<protein>
    <recommendedName>
        <fullName evidence="9">Glycosyltransferase RgtA/B/C/D-like domain-containing protein</fullName>
    </recommendedName>
</protein>
<keyword evidence="4" id="KW-0808">Transferase</keyword>
<evidence type="ECO:0000256" key="4">
    <source>
        <dbReference type="ARBA" id="ARBA00022679"/>
    </source>
</evidence>
<evidence type="ECO:0000256" key="7">
    <source>
        <dbReference type="ARBA" id="ARBA00023136"/>
    </source>
</evidence>
<accession>A0A6C2YNP0</accession>
<sequence>MDAPESTRTPTPSRWHIPTLLVIALLVHGWIIANTEVAARDSIGFIRYAMQFDQPPPDPADPNRQLTRLEIIRRAEHPPGYPLMVWLMSIPVRAIAGGPTPENMVLATQLVSALAGILLILPMYRLVQRMFDSTAAFRAVAIFQCLPVPAEITSDGLSDGLYLLAVVSALAFAAGSFREQSSAPLLGAGICTGLAYLVRPEGVLLMAAIGGMLIAAVFLRQITWKLWIRRMVLLGIGAASIALPYIALIGKLTNKATGSVLVRTLQGEDARPTWHMDTPTSFRDTITKQPIAAWWTQGFDNSEGRILWAVQVLIGETSKSAHYVPFALGVIGIVVLLPRWRRDPVMLMPLILGGLNAALLIFMGSRIGYISERHTLWLATLMVIFAAGYLPTFAQWLTRWPTSPRSFTAMGYAQTLTILILISGIPGWIKPLHANRKAHHIAGHWLAANTDPHSERIFDPFCWADYYAGRVFQEGWIRLDDSTPLYVIVEPKNLTPHSRLPALDQAKDMIRSGKPVFHWPENVPLEQSRVAIYRVVPVQRPGTASR</sequence>
<dbReference type="GO" id="GO:0009103">
    <property type="term" value="P:lipopolysaccharide biosynthetic process"/>
    <property type="evidence" value="ECO:0007669"/>
    <property type="project" value="UniProtKB-ARBA"/>
</dbReference>
<feature type="transmembrane region" description="Helical" evidence="8">
    <location>
        <begin position="231"/>
        <end position="250"/>
    </location>
</feature>
<dbReference type="PANTHER" id="PTHR33908:SF11">
    <property type="entry name" value="MEMBRANE PROTEIN"/>
    <property type="match status" value="1"/>
</dbReference>
<evidence type="ECO:0000259" key="9">
    <source>
        <dbReference type="Pfam" id="PF13231"/>
    </source>
</evidence>
<comment type="subcellular location">
    <subcellularLocation>
        <location evidence="1">Cell membrane</location>
        <topology evidence="1">Multi-pass membrane protein</topology>
    </subcellularLocation>
</comment>
<feature type="domain" description="Glycosyltransferase RgtA/B/C/D-like" evidence="9">
    <location>
        <begin position="105"/>
        <end position="229"/>
    </location>
</feature>
<dbReference type="InParanoid" id="A0A6C2YNP0"/>
<dbReference type="AlphaFoldDB" id="A0A6C2YNP0"/>
<dbReference type="InterPro" id="IPR038731">
    <property type="entry name" value="RgtA/B/C-like"/>
</dbReference>
<keyword evidence="3" id="KW-0328">Glycosyltransferase</keyword>
<evidence type="ECO:0000313" key="11">
    <source>
        <dbReference type="Proteomes" id="UP000464378"/>
    </source>
</evidence>
<name>A0A6C2YNP0_9BACT</name>
<evidence type="ECO:0000256" key="1">
    <source>
        <dbReference type="ARBA" id="ARBA00004651"/>
    </source>
</evidence>
<proteinExistence type="predicted"/>
<dbReference type="InterPro" id="IPR050297">
    <property type="entry name" value="LipidA_mod_glycosyltrf_83"/>
</dbReference>
<keyword evidence="2" id="KW-1003">Cell membrane</keyword>
<feature type="transmembrane region" description="Helical" evidence="8">
    <location>
        <begin position="350"/>
        <end position="370"/>
    </location>
</feature>
<keyword evidence="6 8" id="KW-1133">Transmembrane helix</keyword>
<evidence type="ECO:0000256" key="6">
    <source>
        <dbReference type="ARBA" id="ARBA00022989"/>
    </source>
</evidence>
<evidence type="ECO:0000313" key="10">
    <source>
        <dbReference type="EMBL" id="VIP03240.1"/>
    </source>
</evidence>
<dbReference type="Pfam" id="PF13231">
    <property type="entry name" value="PMT_2"/>
    <property type="match status" value="1"/>
</dbReference>
<feature type="transmembrane region" description="Helical" evidence="8">
    <location>
        <begin position="80"/>
        <end position="98"/>
    </location>
</feature>
<feature type="transmembrane region" description="Helical" evidence="8">
    <location>
        <begin position="202"/>
        <end position="219"/>
    </location>
</feature>
<keyword evidence="11" id="KW-1185">Reference proteome</keyword>